<dbReference type="PROSITE" id="PS51833">
    <property type="entry name" value="HDOD"/>
    <property type="match status" value="1"/>
</dbReference>
<dbReference type="InterPro" id="IPR052340">
    <property type="entry name" value="RNase_Y/CdgJ"/>
</dbReference>
<dbReference type="Gene3D" id="3.20.20.450">
    <property type="entry name" value="EAL domain"/>
    <property type="match status" value="1"/>
</dbReference>
<evidence type="ECO:0000259" key="1">
    <source>
        <dbReference type="PROSITE" id="PS50883"/>
    </source>
</evidence>
<dbReference type="Pfam" id="PF00563">
    <property type="entry name" value="EAL"/>
    <property type="match status" value="1"/>
</dbReference>
<sequence>MHDTYVARQPIFNARRQTLGYEILFRNGENNAFPNHIDSNRATYRLVAENFLSLGINAAIRGSRCFINFPYQSLINRLPLSLPRQELVVEVLENCPPTDELYDALQELYHQGYMVALDDFVYGPQWERFLPFVQIIKIDLQELGIEAACDFVRRRLEHGCKRKYLAEKVETEQEFLLARSAGFHFFQGFFFSQPQLLKQRYFSPEHLIVMELFQEVCKPMVDFEKVENIVAKDVAVSYQLLKFVNAMSDRLEVPISSFRQALVYLGQDKLKTFVSLAVASFISAKKPRALYHLALQRAQFCLLMSRQAPFEQYRDQAFLIGLFSILDALLDLSLPQLVEQLPLSDEIKRALLEREGPLGQLLTIEASFEQGDWEEVERLCAVLGVDPQRVLNALMDAQMWSHQFTD</sequence>
<keyword evidence="4" id="KW-1185">Reference proteome</keyword>
<dbReference type="InterPro" id="IPR013976">
    <property type="entry name" value="HDOD"/>
</dbReference>
<dbReference type="Gene3D" id="1.10.3210.10">
    <property type="entry name" value="Hypothetical protein af1432"/>
    <property type="match status" value="1"/>
</dbReference>
<dbReference type="RefSeq" id="WP_390197135.1">
    <property type="nucleotide sequence ID" value="NZ_JBHMEP010000013.1"/>
</dbReference>
<feature type="domain" description="HDOD" evidence="2">
    <location>
        <begin position="202"/>
        <end position="389"/>
    </location>
</feature>
<organism evidence="3 4">
    <name type="scientific">Vibrio olivae</name>
    <dbReference type="NCBI Taxonomy" id="1243002"/>
    <lineage>
        <taxon>Bacteria</taxon>
        <taxon>Pseudomonadati</taxon>
        <taxon>Pseudomonadota</taxon>
        <taxon>Gammaproteobacteria</taxon>
        <taxon>Vibrionales</taxon>
        <taxon>Vibrionaceae</taxon>
        <taxon>Vibrio</taxon>
    </lineage>
</organism>
<dbReference type="PANTHER" id="PTHR33525:SF4">
    <property type="entry name" value="CYCLIC DI-GMP PHOSPHODIESTERASE CDGJ"/>
    <property type="match status" value="1"/>
</dbReference>
<dbReference type="SMART" id="SM00052">
    <property type="entry name" value="EAL"/>
    <property type="match status" value="1"/>
</dbReference>
<evidence type="ECO:0000313" key="3">
    <source>
        <dbReference type="EMBL" id="MFB9137463.1"/>
    </source>
</evidence>
<dbReference type="PANTHER" id="PTHR33525">
    <property type="match status" value="1"/>
</dbReference>
<dbReference type="EMBL" id="JBHMEP010000013">
    <property type="protein sequence ID" value="MFB9137463.1"/>
    <property type="molecule type" value="Genomic_DNA"/>
</dbReference>
<comment type="caution">
    <text evidence="3">The sequence shown here is derived from an EMBL/GenBank/DDBJ whole genome shotgun (WGS) entry which is preliminary data.</text>
</comment>
<name>A0ABV5HT94_9VIBR</name>
<dbReference type="Proteomes" id="UP001589645">
    <property type="component" value="Unassembled WGS sequence"/>
</dbReference>
<dbReference type="PIRSF" id="PIRSF003180">
    <property type="entry name" value="DiGMPpdiest_YuxH"/>
    <property type="match status" value="1"/>
</dbReference>
<reference evidence="3 4" key="1">
    <citation type="submission" date="2024-09" db="EMBL/GenBank/DDBJ databases">
        <authorList>
            <person name="Sun Q."/>
            <person name="Mori K."/>
        </authorList>
    </citation>
    <scope>NUCLEOTIDE SEQUENCE [LARGE SCALE GENOMIC DNA]</scope>
    <source>
        <strain evidence="3 4">CECT 8064</strain>
    </source>
</reference>
<gene>
    <name evidence="3" type="ORF">ACFFUV_21100</name>
</gene>
<dbReference type="InterPro" id="IPR001633">
    <property type="entry name" value="EAL_dom"/>
</dbReference>
<dbReference type="InterPro" id="IPR014408">
    <property type="entry name" value="dGMP_Pdiesterase_EAL/HD-GYP"/>
</dbReference>
<dbReference type="InterPro" id="IPR035919">
    <property type="entry name" value="EAL_sf"/>
</dbReference>
<evidence type="ECO:0000259" key="2">
    <source>
        <dbReference type="PROSITE" id="PS51833"/>
    </source>
</evidence>
<dbReference type="SUPFAM" id="SSF141868">
    <property type="entry name" value="EAL domain-like"/>
    <property type="match status" value="1"/>
</dbReference>
<dbReference type="SUPFAM" id="SSF109604">
    <property type="entry name" value="HD-domain/PDEase-like"/>
    <property type="match status" value="1"/>
</dbReference>
<proteinExistence type="predicted"/>
<evidence type="ECO:0000313" key="4">
    <source>
        <dbReference type="Proteomes" id="UP001589645"/>
    </source>
</evidence>
<protein>
    <submittedName>
        <fullName evidence="3">EAL and HDOD domain-containing protein</fullName>
    </submittedName>
</protein>
<dbReference type="PROSITE" id="PS50883">
    <property type="entry name" value="EAL"/>
    <property type="match status" value="1"/>
</dbReference>
<dbReference type="Pfam" id="PF08668">
    <property type="entry name" value="HDOD"/>
    <property type="match status" value="1"/>
</dbReference>
<feature type="domain" description="EAL" evidence="1">
    <location>
        <begin position="1"/>
        <end position="208"/>
    </location>
</feature>
<accession>A0ABV5HT94</accession>